<dbReference type="AlphaFoldDB" id="A0A9J5WQN8"/>
<evidence type="ECO:0000313" key="1">
    <source>
        <dbReference type="EMBL" id="KAG5577476.1"/>
    </source>
</evidence>
<dbReference type="Proteomes" id="UP000824120">
    <property type="component" value="Chromosome 11"/>
</dbReference>
<keyword evidence="2" id="KW-1185">Reference proteome</keyword>
<dbReference type="OrthoDB" id="1113606at2759"/>
<dbReference type="EMBL" id="JACXVP010000011">
    <property type="protein sequence ID" value="KAG5577476.1"/>
    <property type="molecule type" value="Genomic_DNA"/>
</dbReference>
<proteinExistence type="predicted"/>
<gene>
    <name evidence="1" type="ORF">H5410_057610</name>
</gene>
<name>A0A9J5WQN8_SOLCO</name>
<organism evidence="1 2">
    <name type="scientific">Solanum commersonii</name>
    <name type="common">Commerson's wild potato</name>
    <name type="synonym">Commerson's nightshade</name>
    <dbReference type="NCBI Taxonomy" id="4109"/>
    <lineage>
        <taxon>Eukaryota</taxon>
        <taxon>Viridiplantae</taxon>
        <taxon>Streptophyta</taxon>
        <taxon>Embryophyta</taxon>
        <taxon>Tracheophyta</taxon>
        <taxon>Spermatophyta</taxon>
        <taxon>Magnoliopsida</taxon>
        <taxon>eudicotyledons</taxon>
        <taxon>Gunneridae</taxon>
        <taxon>Pentapetalae</taxon>
        <taxon>asterids</taxon>
        <taxon>lamiids</taxon>
        <taxon>Solanales</taxon>
        <taxon>Solanaceae</taxon>
        <taxon>Solanoideae</taxon>
        <taxon>Solaneae</taxon>
        <taxon>Solanum</taxon>
    </lineage>
</organism>
<comment type="caution">
    <text evidence="1">The sequence shown here is derived from an EMBL/GenBank/DDBJ whole genome shotgun (WGS) entry which is preliminary data.</text>
</comment>
<reference evidence="1 2" key="1">
    <citation type="submission" date="2020-09" db="EMBL/GenBank/DDBJ databases">
        <title>De no assembly of potato wild relative species, Solanum commersonii.</title>
        <authorList>
            <person name="Cho K."/>
        </authorList>
    </citation>
    <scope>NUCLEOTIDE SEQUENCE [LARGE SCALE GENOMIC DNA]</scope>
    <source>
        <strain evidence="1">LZ3.2</strain>
        <tissue evidence="1">Leaf</tissue>
    </source>
</reference>
<protein>
    <submittedName>
        <fullName evidence="1">Uncharacterized protein</fullName>
    </submittedName>
</protein>
<evidence type="ECO:0000313" key="2">
    <source>
        <dbReference type="Proteomes" id="UP000824120"/>
    </source>
</evidence>
<accession>A0A9J5WQN8</accession>
<sequence length="183" mass="20301">MLINYCDMPLFFGKREFVIIIGLKYHSPSEPILVFTSTEEHNLVSLVGPSFKNPPDLFNPPHDAVSCYITNLKLSYVSYVATDESSVAVDAPYVANDASYVATFDQSVTTCDPNVAIDDSYGATDDASVATCDTNVATDVHMLHTSPICSNIWPHMLQHLTQIFLHTTHFYNIPKDVIIKLVI</sequence>